<dbReference type="RefSeq" id="WP_341567898.1">
    <property type="nucleotide sequence ID" value="NZ_JBAKAR010000014.1"/>
</dbReference>
<accession>A0ABU9G7F5</accession>
<name>A0ABU9G7F5_9GAMM</name>
<keyword evidence="2" id="KW-1185">Reference proteome</keyword>
<dbReference type="Proteomes" id="UP001379949">
    <property type="component" value="Unassembled WGS sequence"/>
</dbReference>
<reference evidence="1 2" key="1">
    <citation type="submission" date="2024-02" db="EMBL/GenBank/DDBJ databases">
        <title>Bacteria isolated from the canopy kelp, Nereocystis luetkeana.</title>
        <authorList>
            <person name="Pfister C.A."/>
            <person name="Younker I.T."/>
            <person name="Light S.H."/>
        </authorList>
    </citation>
    <scope>NUCLEOTIDE SEQUENCE [LARGE SCALE GENOMIC DNA]</scope>
    <source>
        <strain evidence="1 2">TI.4.07</strain>
    </source>
</reference>
<proteinExistence type="predicted"/>
<evidence type="ECO:0000313" key="2">
    <source>
        <dbReference type="Proteomes" id="UP001379949"/>
    </source>
</evidence>
<dbReference type="EMBL" id="JBAKAR010000014">
    <property type="protein sequence ID" value="MEL0614421.1"/>
    <property type="molecule type" value="Genomic_DNA"/>
</dbReference>
<gene>
    <name evidence="1" type="ORF">V6242_14795</name>
</gene>
<evidence type="ECO:0000313" key="1">
    <source>
        <dbReference type="EMBL" id="MEL0614421.1"/>
    </source>
</evidence>
<organism evidence="1 2">
    <name type="scientific">Marinomonas arenicola</name>
    <dbReference type="NCBI Taxonomy" id="569601"/>
    <lineage>
        <taxon>Bacteria</taxon>
        <taxon>Pseudomonadati</taxon>
        <taxon>Pseudomonadota</taxon>
        <taxon>Gammaproteobacteria</taxon>
        <taxon>Oceanospirillales</taxon>
        <taxon>Oceanospirillaceae</taxon>
        <taxon>Marinomonas</taxon>
    </lineage>
</organism>
<sequence length="170" mass="19416">MPTLMEKNVSSQPMMGVCPRQAEYVFVLPNPPIMPTSKDEQQLGYVPALIALNGNHWRKIVTIIAKLTAPELDLWRQWRDEMLTNNVAIVFSTEHTDKLTGRVFFVGNEVRGQVPVPDKALVCGERHIAFVTNNRIWCPYLDYRQFPNVLVDELRQSIQNPSLESACFTC</sequence>
<dbReference type="Pfam" id="PF22098">
    <property type="entry name" value="DUF6942"/>
    <property type="match status" value="1"/>
</dbReference>
<protein>
    <submittedName>
        <fullName evidence="1">Uncharacterized protein</fullName>
    </submittedName>
</protein>
<dbReference type="InterPro" id="IPR054222">
    <property type="entry name" value="DUF6942"/>
</dbReference>
<comment type="caution">
    <text evidence="1">The sequence shown here is derived from an EMBL/GenBank/DDBJ whole genome shotgun (WGS) entry which is preliminary data.</text>
</comment>